<dbReference type="Gene3D" id="1.20.1090.10">
    <property type="entry name" value="Dehydroquinate synthase-like - alpha domain"/>
    <property type="match status" value="1"/>
</dbReference>
<feature type="binding site" evidence="4">
    <location>
        <position position="126"/>
    </location>
    <ligand>
        <name>NAD(+)</name>
        <dbReference type="ChEBI" id="CHEBI:57540"/>
    </ligand>
</feature>
<dbReference type="InterPro" id="IPR016205">
    <property type="entry name" value="Glycerol_DH"/>
</dbReference>
<dbReference type="STRING" id="426701.SAMN04488098_10168"/>
<evidence type="ECO:0000313" key="6">
    <source>
        <dbReference type="EMBL" id="SDK17780.1"/>
    </source>
</evidence>
<feature type="binding site" evidence="4">
    <location>
        <begin position="89"/>
        <end position="93"/>
    </location>
    <ligand>
        <name>NAD(+)</name>
        <dbReference type="ChEBI" id="CHEBI:57540"/>
    </ligand>
</feature>
<dbReference type="RefSeq" id="WP_091266357.1">
    <property type="nucleotide sequence ID" value="NZ_FNFK01000016.1"/>
</dbReference>
<keyword evidence="2" id="KW-0560">Oxidoreductase</keyword>
<comment type="cofactor">
    <cofactor evidence="3">
        <name>Zn(2+)</name>
        <dbReference type="ChEBI" id="CHEBI:29105"/>
    </cofactor>
    <text evidence="3">Binds 1 zinc ion per subunit.</text>
</comment>
<feature type="binding site" evidence="3">
    <location>
        <position position="166"/>
    </location>
    <ligand>
        <name>glycerol</name>
        <dbReference type="ChEBI" id="CHEBI:17754"/>
    </ligand>
</feature>
<feature type="binding site" evidence="4">
    <location>
        <position position="120"/>
    </location>
    <ligand>
        <name>NAD(+)</name>
        <dbReference type="ChEBI" id="CHEBI:57540"/>
    </ligand>
</feature>
<evidence type="ECO:0000256" key="2">
    <source>
        <dbReference type="ARBA" id="ARBA00023002"/>
    </source>
</evidence>
<name>A0A1G8ZUH3_9LACT</name>
<reference evidence="7" key="1">
    <citation type="submission" date="2016-10" db="EMBL/GenBank/DDBJ databases">
        <authorList>
            <person name="Varghese N."/>
            <person name="Submissions S."/>
        </authorList>
    </citation>
    <scope>NUCLEOTIDE SEQUENCE [LARGE SCALE GENOMIC DNA]</scope>
    <source>
        <strain evidence="7">DSM 19181</strain>
    </source>
</reference>
<dbReference type="OrthoDB" id="5198708at2"/>
<dbReference type="PANTHER" id="PTHR43616:SF3">
    <property type="entry name" value="HYDROXYCARBOXYLATE DEHYDROGENASE A"/>
    <property type="match status" value="1"/>
</dbReference>
<feature type="binding site" evidence="3">
    <location>
        <position position="251"/>
    </location>
    <ligand>
        <name>glycerol</name>
        <dbReference type="ChEBI" id="CHEBI:17754"/>
    </ligand>
</feature>
<feature type="binding site" evidence="4">
    <location>
        <position position="122"/>
    </location>
    <ligand>
        <name>NAD(+)</name>
        <dbReference type="ChEBI" id="CHEBI:57540"/>
    </ligand>
</feature>
<keyword evidence="7" id="KW-1185">Reference proteome</keyword>
<evidence type="ECO:0000256" key="4">
    <source>
        <dbReference type="PIRSR" id="PIRSR000112-3"/>
    </source>
</evidence>
<dbReference type="PIRSF" id="PIRSF000112">
    <property type="entry name" value="Glycerol_dehydrogenase"/>
    <property type="match status" value="1"/>
</dbReference>
<accession>A0A1G8ZUH3</accession>
<dbReference type="GO" id="GO:0016614">
    <property type="term" value="F:oxidoreductase activity, acting on CH-OH group of donors"/>
    <property type="evidence" value="ECO:0007669"/>
    <property type="project" value="InterPro"/>
</dbReference>
<feature type="binding site" evidence="3">
    <location>
        <position position="268"/>
    </location>
    <ligand>
        <name>glycerol</name>
        <dbReference type="ChEBI" id="CHEBI:17754"/>
    </ligand>
</feature>
<organism evidence="6 7">
    <name type="scientific">Alkalibacterium thalassium</name>
    <dbReference type="NCBI Taxonomy" id="426701"/>
    <lineage>
        <taxon>Bacteria</taxon>
        <taxon>Bacillati</taxon>
        <taxon>Bacillota</taxon>
        <taxon>Bacilli</taxon>
        <taxon>Lactobacillales</taxon>
        <taxon>Carnobacteriaceae</taxon>
        <taxon>Alkalibacterium</taxon>
    </lineage>
</organism>
<evidence type="ECO:0000256" key="1">
    <source>
        <dbReference type="ARBA" id="ARBA00022723"/>
    </source>
</evidence>
<evidence type="ECO:0000313" key="7">
    <source>
        <dbReference type="Proteomes" id="UP000199433"/>
    </source>
</evidence>
<feature type="domain" description="Alcohol dehydrogenase iron-type/glycerol dehydrogenase GldA" evidence="5">
    <location>
        <begin position="11"/>
        <end position="133"/>
    </location>
</feature>
<dbReference type="SUPFAM" id="SSF56796">
    <property type="entry name" value="Dehydroquinate synthase-like"/>
    <property type="match status" value="1"/>
</dbReference>
<dbReference type="Gene3D" id="3.40.50.1970">
    <property type="match status" value="1"/>
</dbReference>
<dbReference type="Proteomes" id="UP000199433">
    <property type="component" value="Unassembled WGS sequence"/>
</dbReference>
<dbReference type="InterPro" id="IPR001670">
    <property type="entry name" value="ADH_Fe/GldA"/>
</dbReference>
<dbReference type="PANTHER" id="PTHR43616">
    <property type="entry name" value="GLYCEROL DEHYDROGENASE"/>
    <property type="match status" value="1"/>
</dbReference>
<sequence length="362" mass="39286">MKLSQTVRSGPDQYICEAHALSYLDQKLERFDSPVVITGKKSYDAFLKHYNGESSFEVLRYDGSASNEDMKRLASLAPHADCVIGIGGGRVLDTAKGTADLLGKASIMIPTVLGTCAAYTPLSAVYHPDHTFKAVDYYTQSAFLCLMDLSLLVESPKEYLKGGIGDTLAKWYEAEGITSNMTGDLPAMVSVGLQTAKVTREVLLKDSQEALESMDRGEITPAFTRVVEAVVAIAGTVGGFAGEYGRMAGAHAVHNGMSLVRETHVYEHGVKVAYGILVQLAAAGNLDEVNNLQSFYEENGFPHTLSAFGVHEDLEEKMWQIACFAASDKETFTLAVPDATPHTVYESMKTLESMSRMPLLTK</sequence>
<keyword evidence="1 3" id="KW-0479">Metal-binding</keyword>
<dbReference type="AlphaFoldDB" id="A0A1G8ZUH3"/>
<proteinExistence type="predicted"/>
<evidence type="ECO:0000256" key="3">
    <source>
        <dbReference type="PIRSR" id="PIRSR000112-1"/>
    </source>
</evidence>
<protein>
    <submittedName>
        <fullName evidence="6">Uncharacterized oxidoreductase</fullName>
    </submittedName>
</protein>
<keyword evidence="4" id="KW-0520">NAD</keyword>
<dbReference type="EMBL" id="FNFK01000016">
    <property type="protein sequence ID" value="SDK17780.1"/>
    <property type="molecule type" value="Genomic_DNA"/>
</dbReference>
<dbReference type="GO" id="GO:0046872">
    <property type="term" value="F:metal ion binding"/>
    <property type="evidence" value="ECO:0007669"/>
    <property type="project" value="UniProtKB-KW"/>
</dbReference>
<keyword evidence="3" id="KW-0862">Zinc</keyword>
<evidence type="ECO:0000259" key="5">
    <source>
        <dbReference type="Pfam" id="PF00465"/>
    </source>
</evidence>
<dbReference type="CDD" id="cd08172">
    <property type="entry name" value="GlyDH-like"/>
    <property type="match status" value="1"/>
</dbReference>
<gene>
    <name evidence="6" type="ORF">SAMN04488098_10168</name>
</gene>
<dbReference type="Pfam" id="PF00465">
    <property type="entry name" value="Fe-ADH"/>
    <property type="match status" value="1"/>
</dbReference>